<keyword evidence="1" id="KW-0732">Signal</keyword>
<accession>A0A1B6E1L3</accession>
<feature type="chain" id="PRO_5008581690" description="Sushi domain-containing protein" evidence="1">
    <location>
        <begin position="25"/>
        <end position="274"/>
    </location>
</feature>
<reference evidence="2" key="1">
    <citation type="submission" date="2015-12" db="EMBL/GenBank/DDBJ databases">
        <title>De novo transcriptome assembly of four potential Pierce s Disease insect vectors from Arizona vineyards.</title>
        <authorList>
            <person name="Tassone E.E."/>
        </authorList>
    </citation>
    <scope>NUCLEOTIDE SEQUENCE</scope>
</reference>
<evidence type="ECO:0000313" key="2">
    <source>
        <dbReference type="EMBL" id="JAS31818.1"/>
    </source>
</evidence>
<protein>
    <recommendedName>
        <fullName evidence="3">Sushi domain-containing protein</fullName>
    </recommendedName>
</protein>
<gene>
    <name evidence="2" type="ORF">g.3286</name>
</gene>
<organism evidence="2">
    <name type="scientific">Clastoptera arizonana</name>
    <name type="common">Arizona spittle bug</name>
    <dbReference type="NCBI Taxonomy" id="38151"/>
    <lineage>
        <taxon>Eukaryota</taxon>
        <taxon>Metazoa</taxon>
        <taxon>Ecdysozoa</taxon>
        <taxon>Arthropoda</taxon>
        <taxon>Hexapoda</taxon>
        <taxon>Insecta</taxon>
        <taxon>Pterygota</taxon>
        <taxon>Neoptera</taxon>
        <taxon>Paraneoptera</taxon>
        <taxon>Hemiptera</taxon>
        <taxon>Auchenorrhyncha</taxon>
        <taxon>Cercopoidea</taxon>
        <taxon>Clastopteridae</taxon>
        <taxon>Clastoptera</taxon>
    </lineage>
</organism>
<sequence length="274" mass="30602">MNILITSIFIIIAINFSFILSSRAKPMYNKNDGKINKNIAGKKDSISHSKHKDKDSVCSSLWEVNSNLVKFGKKGHPRLKRLILKDQLKKTSKEIKNDEKIKEVKLNKKEKRSLNVMNFSCIETDAGVKCSNNNTEIEFNGSGISDSVIIEAIQGLLTNGALKFKEEKKKKVRGCGERTPAWCSTESTTCEYSTETPVDDCTRPEEPVTTECLVTEVTTCQPTPTSCVENDPDEKFKAKNVRESLGPDILECTAKAGKESTFFSCKWKNKSDSS</sequence>
<evidence type="ECO:0000256" key="1">
    <source>
        <dbReference type="SAM" id="SignalP"/>
    </source>
</evidence>
<name>A0A1B6E1L3_9HEMI</name>
<proteinExistence type="predicted"/>
<evidence type="ECO:0008006" key="3">
    <source>
        <dbReference type="Google" id="ProtNLM"/>
    </source>
</evidence>
<dbReference type="EMBL" id="GEDC01005480">
    <property type="protein sequence ID" value="JAS31818.1"/>
    <property type="molecule type" value="Transcribed_RNA"/>
</dbReference>
<dbReference type="AlphaFoldDB" id="A0A1B6E1L3"/>
<feature type="signal peptide" evidence="1">
    <location>
        <begin position="1"/>
        <end position="24"/>
    </location>
</feature>